<evidence type="ECO:0000313" key="2">
    <source>
        <dbReference type="WBParaSite" id="PS1159_v2.g4722.t1"/>
    </source>
</evidence>
<name>A0AC35GGB1_9BILA</name>
<reference evidence="2" key="1">
    <citation type="submission" date="2022-11" db="UniProtKB">
        <authorList>
            <consortium name="WormBaseParasite"/>
        </authorList>
    </citation>
    <scope>IDENTIFICATION</scope>
</reference>
<sequence>MRFIFFFIAAAILASTVAYDQTVKVSGTISCNRRVARNVLVQLRERDTFDNDDTLASVYTNDDGTFRLTGTEDEFTSIRPYLRITHTCDVTARDICHKITEIEIEKKFVNGEIFNLDIYLDNHKSKETCD</sequence>
<dbReference type="WBParaSite" id="PS1159_v2.g4722.t1">
    <property type="protein sequence ID" value="PS1159_v2.g4722.t1"/>
    <property type="gene ID" value="PS1159_v2.g4722"/>
</dbReference>
<protein>
    <submittedName>
        <fullName evidence="2">Transthyretin-like family protein</fullName>
    </submittedName>
</protein>
<evidence type="ECO:0000313" key="1">
    <source>
        <dbReference type="Proteomes" id="UP000887580"/>
    </source>
</evidence>
<organism evidence="1 2">
    <name type="scientific">Panagrolaimus sp. PS1159</name>
    <dbReference type="NCBI Taxonomy" id="55785"/>
    <lineage>
        <taxon>Eukaryota</taxon>
        <taxon>Metazoa</taxon>
        <taxon>Ecdysozoa</taxon>
        <taxon>Nematoda</taxon>
        <taxon>Chromadorea</taxon>
        <taxon>Rhabditida</taxon>
        <taxon>Tylenchina</taxon>
        <taxon>Panagrolaimomorpha</taxon>
        <taxon>Panagrolaimoidea</taxon>
        <taxon>Panagrolaimidae</taxon>
        <taxon>Panagrolaimus</taxon>
    </lineage>
</organism>
<proteinExistence type="predicted"/>
<dbReference type="Proteomes" id="UP000887580">
    <property type="component" value="Unplaced"/>
</dbReference>
<accession>A0AC35GGB1</accession>